<organism evidence="2 3">
    <name type="scientific">Campylobacter avium LMG 24591</name>
    <dbReference type="NCBI Taxonomy" id="522484"/>
    <lineage>
        <taxon>Bacteria</taxon>
        <taxon>Pseudomonadati</taxon>
        <taxon>Campylobacterota</taxon>
        <taxon>Epsilonproteobacteria</taxon>
        <taxon>Campylobacterales</taxon>
        <taxon>Campylobacteraceae</taxon>
        <taxon>Campylobacter</taxon>
    </lineage>
</organism>
<evidence type="ECO:0000256" key="1">
    <source>
        <dbReference type="SAM" id="MobiDB-lite"/>
    </source>
</evidence>
<name>A0A222MZN4_9BACT</name>
<evidence type="ECO:0000313" key="2">
    <source>
        <dbReference type="EMBL" id="ASQ31046.1"/>
    </source>
</evidence>
<gene>
    <name evidence="2" type="ORF">CAV_1430</name>
</gene>
<dbReference type="EMBL" id="CP022347">
    <property type="protein sequence ID" value="ASQ31046.1"/>
    <property type="molecule type" value="Genomic_DNA"/>
</dbReference>
<feature type="compositionally biased region" description="Polar residues" evidence="1">
    <location>
        <begin position="71"/>
        <end position="87"/>
    </location>
</feature>
<keyword evidence="3" id="KW-1185">Reference proteome</keyword>
<reference evidence="2 3" key="1">
    <citation type="submission" date="2017-07" db="EMBL/GenBank/DDBJ databases">
        <title>Analysis of two Campylobacter avium genomes and identification of a novel hippuricase gene.</title>
        <authorList>
            <person name="Miller W.G."/>
            <person name="Chapman M.H."/>
            <person name="Yee E."/>
            <person name="Revez J."/>
            <person name="Bono J.L."/>
            <person name="Rossi M."/>
        </authorList>
    </citation>
    <scope>NUCLEOTIDE SEQUENCE [LARGE SCALE GENOMIC DNA]</scope>
    <source>
        <strain evidence="2 3">LMG 24591</strain>
    </source>
</reference>
<accession>A0A222MZN4</accession>
<dbReference type="AlphaFoldDB" id="A0A222MZN4"/>
<dbReference type="Proteomes" id="UP000201169">
    <property type="component" value="Chromosome"/>
</dbReference>
<evidence type="ECO:0000313" key="3">
    <source>
        <dbReference type="Proteomes" id="UP000201169"/>
    </source>
</evidence>
<proteinExistence type="predicted"/>
<protein>
    <submittedName>
        <fullName evidence="2">Uncharacterized protein</fullName>
    </submittedName>
</protein>
<dbReference type="KEGG" id="cavi:CAV_1430"/>
<feature type="region of interest" description="Disordered" evidence="1">
    <location>
        <begin position="71"/>
        <end position="94"/>
    </location>
</feature>
<sequence>MKRFFEYFLAKWLFLVTVFLLYMPAFAYDMRQNTNDMAYHFSSRNDVFLLPYAKESLDQYQERNKYVHTIANNSPSNNRGSHSNWTLYRNYEGG</sequence>